<dbReference type="Pfam" id="PF17782">
    <property type="entry name" value="WHD_DprA"/>
    <property type="match status" value="1"/>
</dbReference>
<organism evidence="4 5">
    <name type="scientific">Massilia litorea</name>
    <dbReference type="NCBI Taxonomy" id="2769491"/>
    <lineage>
        <taxon>Bacteria</taxon>
        <taxon>Pseudomonadati</taxon>
        <taxon>Pseudomonadota</taxon>
        <taxon>Betaproteobacteria</taxon>
        <taxon>Burkholderiales</taxon>
        <taxon>Oxalobacteraceae</taxon>
        <taxon>Telluria group</taxon>
        <taxon>Massilia</taxon>
    </lineage>
</organism>
<reference evidence="4 5" key="1">
    <citation type="submission" date="2020-10" db="EMBL/GenBank/DDBJ databases">
        <title>Genome sequencing of Massilia sp. LPB0304.</title>
        <authorList>
            <person name="Kim J."/>
        </authorList>
    </citation>
    <scope>NUCLEOTIDE SEQUENCE [LARGE SCALE GENOMIC DNA]</scope>
    <source>
        <strain evidence="4 5">LPB0304</strain>
    </source>
</reference>
<gene>
    <name evidence="4" type="primary">dprA</name>
    <name evidence="4" type="ORF">LPB04_02170</name>
</gene>
<dbReference type="PANTHER" id="PTHR43022">
    <property type="entry name" value="PROTEIN SMF"/>
    <property type="match status" value="1"/>
</dbReference>
<evidence type="ECO:0000259" key="3">
    <source>
        <dbReference type="Pfam" id="PF17782"/>
    </source>
</evidence>
<accession>A0A7L9U7L0</accession>
<dbReference type="Pfam" id="PF02481">
    <property type="entry name" value="DNA_processg_A"/>
    <property type="match status" value="1"/>
</dbReference>
<comment type="similarity">
    <text evidence="1">Belongs to the DprA/Smf family.</text>
</comment>
<feature type="domain" description="DprA winged helix" evidence="3">
    <location>
        <begin position="318"/>
        <end position="375"/>
    </location>
</feature>
<dbReference type="EMBL" id="CP062941">
    <property type="protein sequence ID" value="QOL50155.1"/>
    <property type="molecule type" value="Genomic_DNA"/>
</dbReference>
<dbReference type="GO" id="GO:0009294">
    <property type="term" value="P:DNA-mediated transformation"/>
    <property type="evidence" value="ECO:0007669"/>
    <property type="project" value="InterPro"/>
</dbReference>
<protein>
    <submittedName>
        <fullName evidence="4">DNA-protecting protein DprA</fullName>
    </submittedName>
</protein>
<name>A0A7L9U7L0_9BURK</name>
<dbReference type="Gene3D" id="3.40.50.450">
    <property type="match status" value="1"/>
</dbReference>
<dbReference type="PANTHER" id="PTHR43022:SF1">
    <property type="entry name" value="PROTEIN SMF"/>
    <property type="match status" value="1"/>
</dbReference>
<evidence type="ECO:0000313" key="5">
    <source>
        <dbReference type="Proteomes" id="UP000593875"/>
    </source>
</evidence>
<dbReference type="InterPro" id="IPR003488">
    <property type="entry name" value="DprA"/>
</dbReference>
<evidence type="ECO:0000256" key="1">
    <source>
        <dbReference type="ARBA" id="ARBA00006525"/>
    </source>
</evidence>
<dbReference type="InterPro" id="IPR036388">
    <property type="entry name" value="WH-like_DNA-bd_sf"/>
</dbReference>
<dbReference type="KEGG" id="mlir:LPB04_02170"/>
<dbReference type="InterPro" id="IPR041614">
    <property type="entry name" value="DprA_WH"/>
</dbReference>
<feature type="domain" description="Smf/DprA SLOG" evidence="2">
    <location>
        <begin position="95"/>
        <end position="303"/>
    </location>
</feature>
<dbReference type="InterPro" id="IPR010994">
    <property type="entry name" value="RuvA_2-like"/>
</dbReference>
<dbReference type="RefSeq" id="WP_193687173.1">
    <property type="nucleotide sequence ID" value="NZ_CP062941.1"/>
</dbReference>
<keyword evidence="5" id="KW-1185">Reference proteome</keyword>
<evidence type="ECO:0000259" key="2">
    <source>
        <dbReference type="Pfam" id="PF02481"/>
    </source>
</evidence>
<dbReference type="InterPro" id="IPR057666">
    <property type="entry name" value="DrpA_SLOG"/>
</dbReference>
<dbReference type="NCBIfam" id="TIGR00732">
    <property type="entry name" value="dprA"/>
    <property type="match status" value="1"/>
</dbReference>
<proteinExistence type="inferred from homology"/>
<dbReference type="Proteomes" id="UP000593875">
    <property type="component" value="Chromosome"/>
</dbReference>
<sequence length="383" mass="39555">MQDTDPIPASRIEQPGTQLSDWLRLDGARGVGLRTAHLLLEAFGSPRAIFEAGHAALARHVGPALARSLCAPPSGTTRALIDTTLAWLQTPSHHVLALGDAAYPQALANIPDPPLLLYIQGRIDLLARPALAIVGSRNATVQGKANAAAFATALSNAGVCVVSGLALGIDAAAHEGGLRGAGSTIAVVGTGADLFYPARNRALAERIANDGCIVSEYALGTPPTSGNFPRRNRIISGLSIGVLVIEAAAQSGSLITARVAAEQGREVYALPGSIHAPLAKGCHKLIRDGARLVETVDEVLEAMQVSPLASLPSANTTATNALPTETDCTDLLAQLGHEALAVDDLLERLGTSIGQLSMGLLALEMAGMIERLPGGKVQRVLVQ</sequence>
<dbReference type="SUPFAM" id="SSF102405">
    <property type="entry name" value="MCP/YpsA-like"/>
    <property type="match status" value="1"/>
</dbReference>
<dbReference type="AlphaFoldDB" id="A0A7L9U7L0"/>
<evidence type="ECO:0000313" key="4">
    <source>
        <dbReference type="EMBL" id="QOL50155.1"/>
    </source>
</evidence>
<dbReference type="Gene3D" id="1.10.10.10">
    <property type="entry name" value="Winged helix-like DNA-binding domain superfamily/Winged helix DNA-binding domain"/>
    <property type="match status" value="1"/>
</dbReference>
<dbReference type="SUPFAM" id="SSF47781">
    <property type="entry name" value="RuvA domain 2-like"/>
    <property type="match status" value="1"/>
</dbReference>